<evidence type="ECO:0000313" key="4">
    <source>
        <dbReference type="Proteomes" id="UP000241614"/>
    </source>
</evidence>
<proteinExistence type="predicted"/>
<dbReference type="AlphaFoldDB" id="A0A2T4XYH1"/>
<protein>
    <submittedName>
        <fullName evidence="3">Glycosyltransferase</fullName>
    </submittedName>
</protein>
<dbReference type="OrthoDB" id="5465469at2"/>
<reference evidence="3 5" key="2">
    <citation type="submission" date="2018-06" db="EMBL/GenBank/DDBJ databases">
        <title>Carbapenemase-producing Enterobacteriaceae present in wastewater treatment plant effluent and nearby surface waters in the US.</title>
        <authorList>
            <person name="Mathys D.A."/>
            <person name="Mollenkopf D.F."/>
            <person name="Feicht S.M."/>
            <person name="Adams R.J."/>
            <person name="Albers A.L."/>
            <person name="Grooters S.V."/>
            <person name="Stuever D.M."/>
            <person name="Daniels J.B."/>
            <person name="Wittum T.E."/>
        </authorList>
    </citation>
    <scope>NUCLEOTIDE SEQUENCE [LARGE SCALE GENOMIC DNA]</scope>
    <source>
        <strain evidence="3 5">GEO_4_Eff_A</strain>
    </source>
</reference>
<dbReference type="EMBL" id="QJSL01000002">
    <property type="protein sequence ID" value="RXW30477.1"/>
    <property type="molecule type" value="Genomic_DNA"/>
</dbReference>
<feature type="domain" description="Glycosyltransferase 2-like" evidence="1">
    <location>
        <begin position="18"/>
        <end position="136"/>
    </location>
</feature>
<dbReference type="InterPro" id="IPR029044">
    <property type="entry name" value="Nucleotide-diphossugar_trans"/>
</dbReference>
<dbReference type="RefSeq" id="WP_028019355.1">
    <property type="nucleotide sequence ID" value="NZ_JAWDAX010000015.1"/>
</dbReference>
<evidence type="ECO:0000313" key="2">
    <source>
        <dbReference type="EMBL" id="PTM34954.1"/>
    </source>
</evidence>
<dbReference type="Proteomes" id="UP000241614">
    <property type="component" value="Unassembled WGS sequence"/>
</dbReference>
<dbReference type="EMBL" id="PZPP01000014">
    <property type="protein sequence ID" value="PTM34954.1"/>
    <property type="molecule type" value="Genomic_DNA"/>
</dbReference>
<reference evidence="2 4" key="1">
    <citation type="submission" date="2018-04" db="EMBL/GenBank/DDBJ databases">
        <title>Genome sequencing reveals highly heavy metal resistance and biotechnology application of the novel Enterobacter cloacae amazonensis isolated from wastewater river in Manaus - Amazonas.</title>
        <authorList>
            <person name="Astolfi M.C.T."/>
            <person name="Carvalho E.B.D.S."/>
            <person name="Lacerda L.B."/>
            <person name="Pinto M.V."/>
            <person name="Nogueira V.B."/>
            <person name="Barros A.M."/>
            <person name="Astolfi-Filho S."/>
        </authorList>
    </citation>
    <scope>NUCLEOTIDE SEQUENCE [LARGE SCALE GENOMIC DNA]</scope>
    <source>
        <strain evidence="2">Amazonensis</strain>
        <strain evidence="4">amazonensis</strain>
    </source>
</reference>
<dbReference type="Proteomes" id="UP000290875">
    <property type="component" value="Unassembled WGS sequence"/>
</dbReference>
<dbReference type="Pfam" id="PF00535">
    <property type="entry name" value="Glycos_transf_2"/>
    <property type="match status" value="1"/>
</dbReference>
<organism evidence="2 4">
    <name type="scientific">Enterobacter cloacae</name>
    <dbReference type="NCBI Taxonomy" id="550"/>
    <lineage>
        <taxon>Bacteria</taxon>
        <taxon>Pseudomonadati</taxon>
        <taxon>Pseudomonadota</taxon>
        <taxon>Gammaproteobacteria</taxon>
        <taxon>Enterobacterales</taxon>
        <taxon>Enterobacteriaceae</taxon>
        <taxon>Enterobacter</taxon>
        <taxon>Enterobacter cloacae complex</taxon>
    </lineage>
</organism>
<gene>
    <name evidence="2" type="ORF">DA103_14125</name>
    <name evidence="3" type="ORF">DM877_02390</name>
</gene>
<evidence type="ECO:0000259" key="1">
    <source>
        <dbReference type="Pfam" id="PF00535"/>
    </source>
</evidence>
<name>A0A2T4XYH1_ENTCL</name>
<sequence length="269" mass="31420">MISINLTTTKSRLYLCSQTVWSLANQSKKVDQIVVWVSSTPYLSDEGITEEPEWAQKIRQTGTNLVFKWVKNTGPYRKLFPALQAATEDDILIYADDDAIYNEIWAETLLDDFYRHNQEFVVAARVRETVKKKKDLLDTYRNFPLITVPKVVEQNYIITGLGGVVLKKRMIPEYFHYNEDFIKVCPRADDIWISKLIQLTKTPVYVSAQSIRFVHEIIHDYGLSRDNTSKIKRSWLQKVRFTFKPGQIQHLCQNDLYIQDTDSYFESCA</sequence>
<evidence type="ECO:0000313" key="5">
    <source>
        <dbReference type="Proteomes" id="UP000290875"/>
    </source>
</evidence>
<keyword evidence="3" id="KW-0808">Transferase</keyword>
<dbReference type="GO" id="GO:0016740">
    <property type="term" value="F:transferase activity"/>
    <property type="evidence" value="ECO:0007669"/>
    <property type="project" value="UniProtKB-KW"/>
</dbReference>
<accession>A0A2T4XYH1</accession>
<dbReference type="SUPFAM" id="SSF53448">
    <property type="entry name" value="Nucleotide-diphospho-sugar transferases"/>
    <property type="match status" value="1"/>
</dbReference>
<comment type="caution">
    <text evidence="2">The sequence shown here is derived from an EMBL/GenBank/DDBJ whole genome shotgun (WGS) entry which is preliminary data.</text>
</comment>
<dbReference type="Gene3D" id="3.90.550.10">
    <property type="entry name" value="Spore Coat Polysaccharide Biosynthesis Protein SpsA, Chain A"/>
    <property type="match status" value="1"/>
</dbReference>
<dbReference type="InterPro" id="IPR001173">
    <property type="entry name" value="Glyco_trans_2-like"/>
</dbReference>
<evidence type="ECO:0000313" key="3">
    <source>
        <dbReference type="EMBL" id="RXW30477.1"/>
    </source>
</evidence>